<dbReference type="PANTHER" id="PTHR11711">
    <property type="entry name" value="ADP RIBOSYLATION FACTOR-RELATED"/>
    <property type="match status" value="1"/>
</dbReference>
<gene>
    <name evidence="5" type="ORF">BBOV_II005290</name>
</gene>
<dbReference type="VEuPathDB" id="PiroplasmaDB:BBOV_II005290"/>
<dbReference type="GO" id="GO:0046872">
    <property type="term" value="F:metal ion binding"/>
    <property type="evidence" value="ECO:0007669"/>
    <property type="project" value="UniProtKB-KW"/>
</dbReference>
<dbReference type="OMA" id="LTMISEH"/>
<comment type="caution">
    <text evidence="5">The sequence shown here is derived from an EMBL/GenBank/DDBJ whole genome shotgun (WGS) entry which is preliminary data.</text>
</comment>
<feature type="binding site" evidence="4">
    <location>
        <position position="104"/>
    </location>
    <ligand>
        <name>Mg(2+)</name>
        <dbReference type="ChEBI" id="CHEBI:18420"/>
    </ligand>
</feature>
<dbReference type="InParanoid" id="A7AU70"/>
<proteinExistence type="predicted"/>
<dbReference type="GO" id="GO:0003924">
    <property type="term" value="F:GTPase activity"/>
    <property type="evidence" value="ECO:0007669"/>
    <property type="project" value="InterPro"/>
</dbReference>
<reference evidence="6" key="2">
    <citation type="journal article" date="2020" name="Data Brief">
        <title>Transcriptome dataset of Babesia bovis life stages within vertebrate and invertebrate hosts.</title>
        <authorList>
            <person name="Ueti M.W."/>
            <person name="Johnson W.C."/>
            <person name="Kappmeyer L.S."/>
            <person name="Herndon D.R."/>
            <person name="Mousel M.R."/>
            <person name="Reif K.E."/>
            <person name="Taus N.S."/>
            <person name="Ifeonu O.O."/>
            <person name="Silva J.C."/>
            <person name="Suarez C.E."/>
            <person name="Brayton K.A."/>
        </authorList>
    </citation>
    <scope>NUCLEOTIDE SEQUENCE [LARGE SCALE GENOMIC DNA]</scope>
</reference>
<dbReference type="Pfam" id="PF00025">
    <property type="entry name" value="Arf"/>
    <property type="match status" value="1"/>
</dbReference>
<reference evidence="6" key="3">
    <citation type="journal article" date="2021" name="Int. J. Parasitol.">
        <title>Comparative analysis of gene expression between Babesia bovis blood stages and kinetes allowed by improved genome annotation.</title>
        <authorList>
            <person name="Ueti M.W."/>
            <person name="Johnson W.C."/>
            <person name="Kappmeyer L.S."/>
            <person name="Herndon D.R."/>
            <person name="Mousel M.R."/>
            <person name="Reif K.E."/>
            <person name="Taus N.S."/>
            <person name="Ifeonu O.O."/>
            <person name="Silva J.C."/>
            <person name="Suarez C.E."/>
            <person name="Brayton K.A."/>
        </authorList>
    </citation>
    <scope>NUCLEOTIDE SEQUENCE [LARGE SCALE GENOMIC DNA]</scope>
</reference>
<keyword evidence="6" id="KW-1185">Reference proteome</keyword>
<keyword evidence="1 3" id="KW-0547">Nucleotide-binding</keyword>
<protein>
    <submittedName>
        <fullName evidence="5">ADP-ribosylation factor, putative</fullName>
    </submittedName>
</protein>
<evidence type="ECO:0000256" key="1">
    <source>
        <dbReference type="ARBA" id="ARBA00022741"/>
    </source>
</evidence>
<dbReference type="STRING" id="5865.A7AU70"/>
<dbReference type="InterPro" id="IPR027417">
    <property type="entry name" value="P-loop_NTPase"/>
</dbReference>
<accession>A7AU70</accession>
<dbReference type="SUPFAM" id="SSF52540">
    <property type="entry name" value="P-loop containing nucleoside triphosphate hydrolases"/>
    <property type="match status" value="1"/>
</dbReference>
<feature type="binding site" evidence="3">
    <location>
        <begin position="184"/>
        <end position="187"/>
    </location>
    <ligand>
        <name>GTP</name>
        <dbReference type="ChEBI" id="CHEBI:37565"/>
    </ligand>
</feature>
<dbReference type="GO" id="GO:0005525">
    <property type="term" value="F:GTP binding"/>
    <property type="evidence" value="ECO:0007669"/>
    <property type="project" value="UniProtKB-KW"/>
</dbReference>
<dbReference type="eggNOG" id="KOG0071">
    <property type="taxonomic scope" value="Eukaryota"/>
</dbReference>
<dbReference type="KEGG" id="bbo:BBOV_II005290"/>
<keyword evidence="4" id="KW-0479">Metal-binding</keyword>
<reference evidence="5 6" key="1">
    <citation type="journal article" date="2007" name="PLoS Pathog.">
        <title>Genome sequence of Babesia bovis and comparative analysis of apicomplexan hemoprotozoa.</title>
        <authorList>
            <person name="Brayton K.A."/>
            <person name="Lau A.O.T."/>
            <person name="Herndon D.R."/>
            <person name="Hannick L."/>
            <person name="Kappmeyer L.S."/>
            <person name="Berens S.J."/>
            <person name="Bidwell S.L."/>
            <person name="Brown W.C."/>
            <person name="Crabtree J."/>
            <person name="Fadrosh D."/>
            <person name="Feldblum T."/>
            <person name="Forberger H.A."/>
            <person name="Haas B.J."/>
            <person name="Howell J.M."/>
            <person name="Khouri H."/>
            <person name="Koo H."/>
            <person name="Mann D.J."/>
            <person name="Norimine J."/>
            <person name="Paulsen I.T."/>
            <person name="Radune D."/>
            <person name="Ren Q."/>
            <person name="Smith R.K. Jr."/>
            <person name="Suarez C.E."/>
            <person name="White O."/>
            <person name="Wortman J.R."/>
            <person name="Knowles D.P. Jr."/>
            <person name="McElwain T.F."/>
            <person name="Nene V.M."/>
        </authorList>
    </citation>
    <scope>NUCLEOTIDE SEQUENCE [LARGE SCALE GENOMIC DNA]</scope>
    <source>
        <strain evidence="5">T2Bo</strain>
    </source>
</reference>
<evidence type="ECO:0000256" key="4">
    <source>
        <dbReference type="PIRSR" id="PIRSR606689-2"/>
    </source>
</evidence>
<feature type="binding site" evidence="3">
    <location>
        <begin position="62"/>
        <end position="69"/>
    </location>
    <ligand>
        <name>GTP</name>
        <dbReference type="ChEBI" id="CHEBI:37565"/>
    </ligand>
</feature>
<keyword evidence="2 3" id="KW-0342">GTP-binding</keyword>
<dbReference type="Proteomes" id="UP000002173">
    <property type="component" value="Unassembled WGS sequence"/>
</dbReference>
<dbReference type="AlphaFoldDB" id="A7AU70"/>
<dbReference type="InterPro" id="IPR006689">
    <property type="entry name" value="Small_GTPase_ARF/SAR"/>
</dbReference>
<dbReference type="EMBL" id="AAXT01000003">
    <property type="protein sequence ID" value="EDO06481.1"/>
    <property type="molecule type" value="Genomic_DNA"/>
</dbReference>
<dbReference type="RefSeq" id="XP_001610049.1">
    <property type="nucleotide sequence ID" value="XM_001609999.1"/>
</dbReference>
<organism evidence="5 6">
    <name type="scientific">Babesia bovis</name>
    <dbReference type="NCBI Taxonomy" id="5865"/>
    <lineage>
        <taxon>Eukaryota</taxon>
        <taxon>Sar</taxon>
        <taxon>Alveolata</taxon>
        <taxon>Apicomplexa</taxon>
        <taxon>Aconoidasida</taxon>
        <taxon>Piroplasmida</taxon>
        <taxon>Babesiidae</taxon>
        <taxon>Babesia</taxon>
    </lineage>
</organism>
<feature type="binding site" evidence="4">
    <location>
        <position position="69"/>
    </location>
    <ligand>
        <name>Mg(2+)</name>
        <dbReference type="ChEBI" id="CHEBI:18420"/>
    </ligand>
</feature>
<dbReference type="Gene3D" id="3.40.50.300">
    <property type="entry name" value="P-loop containing nucleotide triphosphate hydrolases"/>
    <property type="match status" value="1"/>
</dbReference>
<evidence type="ECO:0000256" key="3">
    <source>
        <dbReference type="PIRSR" id="PIRSR606689-1"/>
    </source>
</evidence>
<sequence length="253" mass="28271">MGFFNFVKRLPLNCLQLAFSLVCLTFRLTTSGFCVITRNTQRLLGGLILGVGSDVHRVLILGTRNSGKTALLYRIKLGEFIYTVTTNSFIEEDCTLCSQCLIPTDICIHRDLKQVETIQLHLCEVGIQDDNDVVEKHLRHASKVIFVIDGSDLAVGVSALNDIASIVAQHNFSHQLPKYVIFNNKSDLVDTHRGYNIEDVGLPDNLKERAIWVNGSALGGQGVVESLKFLLQEDNVWGYKPIQTKRDDLIQLN</sequence>
<keyword evidence="4" id="KW-0460">Magnesium</keyword>
<dbReference type="InterPro" id="IPR024156">
    <property type="entry name" value="Small_GTPase_ARF"/>
</dbReference>
<evidence type="ECO:0000313" key="6">
    <source>
        <dbReference type="Proteomes" id="UP000002173"/>
    </source>
</evidence>
<dbReference type="SMART" id="SM00177">
    <property type="entry name" value="ARF"/>
    <property type="match status" value="1"/>
</dbReference>
<dbReference type="GeneID" id="5478281"/>
<evidence type="ECO:0000256" key="2">
    <source>
        <dbReference type="ARBA" id="ARBA00023134"/>
    </source>
</evidence>
<name>A7AU70_BABBO</name>
<evidence type="ECO:0000313" key="5">
    <source>
        <dbReference type="EMBL" id="EDO06481.1"/>
    </source>
</evidence>